<name>W2SBG2_CYPE1</name>
<gene>
    <name evidence="1" type="ORF">HMPREF1541_09095</name>
</gene>
<evidence type="ECO:0000313" key="2">
    <source>
        <dbReference type="Proteomes" id="UP000030752"/>
    </source>
</evidence>
<dbReference type="VEuPathDB" id="FungiDB:HMPREF1541_09095"/>
<organism evidence="1 2">
    <name type="scientific">Cyphellophora europaea (strain CBS 101466)</name>
    <name type="common">Phialophora europaea</name>
    <dbReference type="NCBI Taxonomy" id="1220924"/>
    <lineage>
        <taxon>Eukaryota</taxon>
        <taxon>Fungi</taxon>
        <taxon>Dikarya</taxon>
        <taxon>Ascomycota</taxon>
        <taxon>Pezizomycotina</taxon>
        <taxon>Eurotiomycetes</taxon>
        <taxon>Chaetothyriomycetidae</taxon>
        <taxon>Chaetothyriales</taxon>
        <taxon>Cyphellophoraceae</taxon>
        <taxon>Cyphellophora</taxon>
    </lineage>
</organism>
<dbReference type="Proteomes" id="UP000030752">
    <property type="component" value="Unassembled WGS sequence"/>
</dbReference>
<dbReference type="GeneID" id="19976434"/>
<sequence length="359" mass="41542">MPGYTTPVQRLIKTHFTREAVKKQDREQRAQLFFGLPAELKINTFGNLFNGIERPLPGCRIGGAGPYFDYTRRRTRETTQFFVTPHDRAILSSGSRSTAATWLDTFADWYDRNLVVLLPTTHHDWDLDGAHEQRFLSLAQAEAQAQTPVLTRAFWQQLCPKMATRPRWIRHLEVRVMRVEHCWAIIRPDLAEQGENGKDAFTLDKVLQLAPKLETLYLRMHAWRVFFRMLLAVKQAGKRGWRCQQGLKLKFGVMCARVHKVWTVDGTPEGMEDVISDLLGFVLGRPLPGGERHHYDWLRCWGLELARPMDEEFRDRIVGWVDCAAERGVKEIMVESGSKSWETDTIMALDDFSSYAEEY</sequence>
<keyword evidence="2" id="KW-1185">Reference proteome</keyword>
<accession>W2SBG2</accession>
<dbReference type="InParanoid" id="W2SBG2"/>
<protein>
    <submittedName>
        <fullName evidence="1">Uncharacterized protein</fullName>
    </submittedName>
</protein>
<reference evidence="1 2" key="1">
    <citation type="submission" date="2013-03" db="EMBL/GenBank/DDBJ databases">
        <title>The Genome Sequence of Phialophora europaea CBS 101466.</title>
        <authorList>
            <consortium name="The Broad Institute Genomics Platform"/>
            <person name="Cuomo C."/>
            <person name="de Hoog S."/>
            <person name="Gorbushina A."/>
            <person name="Walker B."/>
            <person name="Young S.K."/>
            <person name="Zeng Q."/>
            <person name="Gargeya S."/>
            <person name="Fitzgerald M."/>
            <person name="Haas B."/>
            <person name="Abouelleil A."/>
            <person name="Allen A.W."/>
            <person name="Alvarado L."/>
            <person name="Arachchi H.M."/>
            <person name="Berlin A.M."/>
            <person name="Chapman S.B."/>
            <person name="Gainer-Dewar J."/>
            <person name="Goldberg J."/>
            <person name="Griggs A."/>
            <person name="Gujja S."/>
            <person name="Hansen M."/>
            <person name="Howarth C."/>
            <person name="Imamovic A."/>
            <person name="Ireland A."/>
            <person name="Larimer J."/>
            <person name="McCowan C."/>
            <person name="Murphy C."/>
            <person name="Pearson M."/>
            <person name="Poon T.W."/>
            <person name="Priest M."/>
            <person name="Roberts A."/>
            <person name="Saif S."/>
            <person name="Shea T."/>
            <person name="Sisk P."/>
            <person name="Sykes S."/>
            <person name="Wortman J."/>
            <person name="Nusbaum C."/>
            <person name="Birren B."/>
        </authorList>
    </citation>
    <scope>NUCLEOTIDE SEQUENCE [LARGE SCALE GENOMIC DNA]</scope>
    <source>
        <strain evidence="1 2">CBS 101466</strain>
    </source>
</reference>
<dbReference type="HOGENOM" id="CLU_771644_0_0_1"/>
<dbReference type="AlphaFoldDB" id="W2SBG2"/>
<evidence type="ECO:0000313" key="1">
    <source>
        <dbReference type="EMBL" id="ETN45264.1"/>
    </source>
</evidence>
<dbReference type="RefSeq" id="XP_008711992.1">
    <property type="nucleotide sequence ID" value="XM_008713770.1"/>
</dbReference>
<proteinExistence type="predicted"/>
<dbReference type="EMBL" id="KB822712">
    <property type="protein sequence ID" value="ETN45264.1"/>
    <property type="molecule type" value="Genomic_DNA"/>
</dbReference>